<feature type="transmembrane region" description="Helical" evidence="1">
    <location>
        <begin position="164"/>
        <end position="191"/>
    </location>
</feature>
<feature type="transmembrane region" description="Helical" evidence="1">
    <location>
        <begin position="485"/>
        <end position="509"/>
    </location>
</feature>
<feature type="transmembrane region" description="Helical" evidence="1">
    <location>
        <begin position="55"/>
        <end position="77"/>
    </location>
</feature>
<dbReference type="RefSeq" id="WP_194370770.1">
    <property type="nucleotide sequence ID" value="NZ_CP063767.1"/>
</dbReference>
<keyword evidence="1" id="KW-0472">Membrane</keyword>
<evidence type="ECO:0000313" key="3">
    <source>
        <dbReference type="Proteomes" id="UP000593735"/>
    </source>
</evidence>
<feature type="transmembrane region" description="Helical" evidence="1">
    <location>
        <begin position="203"/>
        <end position="226"/>
    </location>
</feature>
<name>A0A7S7M8G5_9ACTN</name>
<feature type="transmembrane region" description="Helical" evidence="1">
    <location>
        <begin position="83"/>
        <end position="112"/>
    </location>
</feature>
<keyword evidence="1" id="KW-1133">Transmembrane helix</keyword>
<dbReference type="Proteomes" id="UP000593735">
    <property type="component" value="Chromosome"/>
</dbReference>
<protein>
    <recommendedName>
        <fullName evidence="4">ABC-2 type transport system permease protein</fullName>
    </recommendedName>
</protein>
<accession>A0A7S7M8G5</accession>
<keyword evidence="1" id="KW-0812">Transmembrane</keyword>
<evidence type="ECO:0008006" key="4">
    <source>
        <dbReference type="Google" id="ProtNLM"/>
    </source>
</evidence>
<evidence type="ECO:0000256" key="1">
    <source>
        <dbReference type="SAM" id="Phobius"/>
    </source>
</evidence>
<keyword evidence="3" id="KW-1185">Reference proteome</keyword>
<feature type="transmembrane region" description="Helical" evidence="1">
    <location>
        <begin position="348"/>
        <end position="376"/>
    </location>
</feature>
<feature type="transmembrane region" description="Helical" evidence="1">
    <location>
        <begin position="564"/>
        <end position="585"/>
    </location>
</feature>
<feature type="transmembrane region" description="Helical" evidence="1">
    <location>
        <begin position="272"/>
        <end position="293"/>
    </location>
</feature>
<evidence type="ECO:0000313" key="2">
    <source>
        <dbReference type="EMBL" id="QOY60382.1"/>
    </source>
</evidence>
<feature type="transmembrane region" description="Helical" evidence="1">
    <location>
        <begin position="530"/>
        <end position="552"/>
    </location>
</feature>
<feature type="transmembrane region" description="Helical" evidence="1">
    <location>
        <begin position="453"/>
        <end position="479"/>
    </location>
</feature>
<dbReference type="EMBL" id="CP063767">
    <property type="protein sequence ID" value="QOY60382.1"/>
    <property type="molecule type" value="Genomic_DNA"/>
</dbReference>
<dbReference type="AlphaFoldDB" id="A0A7S7M8G5"/>
<organism evidence="2 3">
    <name type="scientific">Thermophilibacter immobilis</name>
    <dbReference type="NCBI Taxonomy" id="2779519"/>
    <lineage>
        <taxon>Bacteria</taxon>
        <taxon>Bacillati</taxon>
        <taxon>Actinomycetota</taxon>
        <taxon>Coriobacteriia</taxon>
        <taxon>Coriobacteriales</taxon>
        <taxon>Atopobiaceae</taxon>
        <taxon>Thermophilibacter</taxon>
    </lineage>
</organism>
<sequence>MTRATVPDSFSWTQFRVLFRVIGRGEERIDAAGVGMSLGARGHGKRRLGAGLRRVMTLAAFLLLASLFFSMGLAMGFMGATPYAAFSFALVCFVVMTVFIGLYQAVNVLYFVRDLGYYLTLPLSSVTVMWAKLAHFLLMSTTNDLFVLPVGLGCLWALGAEPAAYVIMSVAFVLCALAVNLALVIICVPLMRFSRVARDKDRFSRAFGVLITVFALAVGVSSQFVFRGDGMGSLAAGAGSLASEGPSAVVMGLLCPPALVARLVIEGGPLEVAGGLVAMAALVALYAALLSLLARRWYFEGVQALQGAGGKRSSRRFEVSDLRAAVRTRGAFAANLARDWKMMARTPAFFNQFVLSPVLMPVYFVVIIVVSVVFGFSQAGDAGMDSDALLTMVPALTSAVTPGSEVLTWCALGVFGLAVFMGFSSYALVMAVSRDGEDFFYLRAMPMDWSAYLAAKLVPTTLMGAVPILVLMVALMVALRVPLVSVAYLATLYVAAIGALDLFSLGLGARFPRLHWENEAQLTKGGSAALIVYAGLLVAVLVMAVPALVAALPMLTGGVVAVPAAQAAALALQIGECVLAAWWALVRCAGPLGRREP</sequence>
<reference evidence="2 3" key="1">
    <citation type="submission" date="2020-10" db="EMBL/GenBank/DDBJ databases">
        <title>Olsenella immobilis sp.nov., isolated from the mud in a fermentation cellar used for the production of Chinese strong-flavoured liquor.</title>
        <authorList>
            <person name="Lu L."/>
        </authorList>
    </citation>
    <scope>NUCLEOTIDE SEQUENCE [LARGE SCALE GENOMIC DNA]</scope>
    <source>
        <strain evidence="2 3">LZLJ-2</strain>
    </source>
</reference>
<feature type="transmembrane region" description="Helical" evidence="1">
    <location>
        <begin position="406"/>
        <end position="432"/>
    </location>
</feature>
<proteinExistence type="predicted"/>
<gene>
    <name evidence="2" type="ORF">INP52_08220</name>
</gene>
<dbReference type="KEGG" id="tio:INP52_08220"/>